<dbReference type="PANTHER" id="PTHR37984">
    <property type="entry name" value="PROTEIN CBG26694"/>
    <property type="match status" value="1"/>
</dbReference>
<evidence type="ECO:0000313" key="9">
    <source>
        <dbReference type="Proteomes" id="UP000655225"/>
    </source>
</evidence>
<dbReference type="InterPro" id="IPR043502">
    <property type="entry name" value="DNA/RNA_pol_sf"/>
</dbReference>
<evidence type="ECO:0000256" key="3">
    <source>
        <dbReference type="ARBA" id="ARBA00022722"/>
    </source>
</evidence>
<keyword evidence="2" id="KW-0548">Nucleotidyltransferase</keyword>
<dbReference type="AlphaFoldDB" id="A0A834Z2X7"/>
<dbReference type="GO" id="GO:0016779">
    <property type="term" value="F:nucleotidyltransferase activity"/>
    <property type="evidence" value="ECO:0007669"/>
    <property type="project" value="UniProtKB-KW"/>
</dbReference>
<dbReference type="EMBL" id="JABCRI010000010">
    <property type="protein sequence ID" value="KAF8398742.1"/>
    <property type="molecule type" value="Genomic_DNA"/>
</dbReference>
<evidence type="ECO:0000256" key="4">
    <source>
        <dbReference type="ARBA" id="ARBA00022759"/>
    </source>
</evidence>
<keyword evidence="5" id="KW-0511">Multifunctional enzyme</keyword>
<dbReference type="SUPFAM" id="SSF56672">
    <property type="entry name" value="DNA/RNA polymerases"/>
    <property type="match status" value="1"/>
</dbReference>
<evidence type="ECO:0000259" key="6">
    <source>
        <dbReference type="Pfam" id="PF03732"/>
    </source>
</evidence>
<dbReference type="Pfam" id="PF17919">
    <property type="entry name" value="RT_RNaseH_2"/>
    <property type="match status" value="1"/>
</dbReference>
<evidence type="ECO:0000313" key="8">
    <source>
        <dbReference type="EMBL" id="KAF8398742.1"/>
    </source>
</evidence>
<evidence type="ECO:0000256" key="2">
    <source>
        <dbReference type="ARBA" id="ARBA00022695"/>
    </source>
</evidence>
<feature type="domain" description="Retrotransposon gag" evidence="6">
    <location>
        <begin position="34"/>
        <end position="107"/>
    </location>
</feature>
<dbReference type="OMA" id="WILMAER"/>
<evidence type="ECO:0008006" key="10">
    <source>
        <dbReference type="Google" id="ProtNLM"/>
    </source>
</evidence>
<comment type="caution">
    <text evidence="8">The sequence shown here is derived from an EMBL/GenBank/DDBJ whole genome shotgun (WGS) entry which is preliminary data.</text>
</comment>
<dbReference type="CDD" id="cd00303">
    <property type="entry name" value="retropepsin_like"/>
    <property type="match status" value="1"/>
</dbReference>
<protein>
    <recommendedName>
        <fullName evidence="10">Mitochondrial protein</fullName>
    </recommendedName>
</protein>
<keyword evidence="4" id="KW-0378">Hydrolase</keyword>
<evidence type="ECO:0000256" key="1">
    <source>
        <dbReference type="ARBA" id="ARBA00022679"/>
    </source>
</evidence>
<evidence type="ECO:0000256" key="5">
    <source>
        <dbReference type="ARBA" id="ARBA00023268"/>
    </source>
</evidence>
<organism evidence="8 9">
    <name type="scientific">Tetracentron sinense</name>
    <name type="common">Spur-leaf</name>
    <dbReference type="NCBI Taxonomy" id="13715"/>
    <lineage>
        <taxon>Eukaryota</taxon>
        <taxon>Viridiplantae</taxon>
        <taxon>Streptophyta</taxon>
        <taxon>Embryophyta</taxon>
        <taxon>Tracheophyta</taxon>
        <taxon>Spermatophyta</taxon>
        <taxon>Magnoliopsida</taxon>
        <taxon>Trochodendrales</taxon>
        <taxon>Trochodendraceae</taxon>
        <taxon>Tetracentron</taxon>
    </lineage>
</organism>
<name>A0A834Z2X7_TETSI</name>
<dbReference type="InterPro" id="IPR050951">
    <property type="entry name" value="Retrovirus_Pol_polyprotein"/>
</dbReference>
<feature type="domain" description="Reverse transcriptase/retrotransposon-derived protein RNase H-like" evidence="7">
    <location>
        <begin position="450"/>
        <end position="496"/>
    </location>
</feature>
<dbReference type="Gene3D" id="2.40.70.10">
    <property type="entry name" value="Acid Proteases"/>
    <property type="match status" value="1"/>
</dbReference>
<accession>A0A834Z2X7</accession>
<proteinExistence type="predicted"/>
<dbReference type="FunFam" id="3.30.70.270:FF:000020">
    <property type="entry name" value="Transposon Tf2-6 polyprotein-like Protein"/>
    <property type="match status" value="1"/>
</dbReference>
<dbReference type="InterPro" id="IPR043128">
    <property type="entry name" value="Rev_trsase/Diguanyl_cyclase"/>
</dbReference>
<evidence type="ECO:0000259" key="7">
    <source>
        <dbReference type="Pfam" id="PF17919"/>
    </source>
</evidence>
<keyword evidence="9" id="KW-1185">Reference proteome</keyword>
<dbReference type="PANTHER" id="PTHR37984:SF5">
    <property type="entry name" value="PROTEIN NYNRIN-LIKE"/>
    <property type="match status" value="1"/>
</dbReference>
<keyword evidence="1" id="KW-0808">Transferase</keyword>
<keyword evidence="3" id="KW-0540">Nuclease</keyword>
<dbReference type="Proteomes" id="UP000655225">
    <property type="component" value="Unassembled WGS sequence"/>
</dbReference>
<dbReference type="OrthoDB" id="1749187at2759"/>
<dbReference type="Gene3D" id="3.30.70.270">
    <property type="match status" value="2"/>
</dbReference>
<dbReference type="InterPro" id="IPR041577">
    <property type="entry name" value="RT_RNaseH_2"/>
</dbReference>
<dbReference type="Pfam" id="PF03732">
    <property type="entry name" value="Retrotrans_gag"/>
    <property type="match status" value="1"/>
</dbReference>
<reference evidence="8 9" key="1">
    <citation type="submission" date="2020-04" db="EMBL/GenBank/DDBJ databases">
        <title>Plant Genome Project.</title>
        <authorList>
            <person name="Zhang R.-G."/>
        </authorList>
    </citation>
    <scope>NUCLEOTIDE SEQUENCE [LARGE SCALE GENOMIC DNA]</scope>
    <source>
        <strain evidence="8">YNK0</strain>
        <tissue evidence="8">Leaf</tissue>
    </source>
</reference>
<sequence length="496" mass="55629">MPLFDGSNLDGWILMAERYFAFNRFSNEEKLEAAIVAFEGDALLWYQWENKKRSIVFWEEMKILLLKQFRSTQDGSLHEQWLALVQEGSVREYQRKFIELSAPLENVSMKSRWAILSTVKPYGEVRRLTDSELQKKRDKGLCYRCDDKWAPGHRCKKKELNVLLTHDVDEGETGEVEELDEVDPELETAEITQVVEVSLNSVVGLKTMKLKGVIGEQEVVVLIDPGATHNFISLELVKRLQLPIAKIEAYGVTMGTGNAVRGAGILVELNQLVGPGEESPRVLKFLHQTLAEHEAVIDMPSGLPPVRGHERSIVLKVGSQPISVRPYCYPHIQKDEIERLIKEILAVDESHQQHLAQVLGVLQANGLYVNCKKCEFGKTQMAYLGHIISGKGVAADPSKVQAMVSWPTPTNLRALRGFLGLIGYYRKFVAGYARIALPLIEQLKKDKFGWNLEAATAFEELKRAMTSVPVLAMPDFTQPFIIETDASGFGLGAVLS</sequence>
<dbReference type="InterPro" id="IPR021109">
    <property type="entry name" value="Peptidase_aspartic_dom_sf"/>
</dbReference>
<dbReference type="InterPro" id="IPR005162">
    <property type="entry name" value="Retrotrans_gag_dom"/>
</dbReference>
<gene>
    <name evidence="8" type="ORF">HHK36_014600</name>
</gene>
<dbReference type="GO" id="GO:0004519">
    <property type="term" value="F:endonuclease activity"/>
    <property type="evidence" value="ECO:0007669"/>
    <property type="project" value="UniProtKB-KW"/>
</dbReference>
<keyword evidence="4" id="KW-0255">Endonuclease</keyword>